<dbReference type="InterPro" id="IPR011032">
    <property type="entry name" value="GroES-like_sf"/>
</dbReference>
<evidence type="ECO:0000256" key="2">
    <source>
        <dbReference type="ARBA" id="ARBA00023002"/>
    </source>
</evidence>
<dbReference type="SUPFAM" id="SSF51735">
    <property type="entry name" value="NAD(P)-binding Rossmann-fold domains"/>
    <property type="match status" value="1"/>
</dbReference>
<gene>
    <name evidence="4" type="ORF">GCM10022256_18980</name>
</gene>
<proteinExistence type="predicted"/>
<dbReference type="InterPro" id="IPR013154">
    <property type="entry name" value="ADH-like_N"/>
</dbReference>
<dbReference type="Proteomes" id="UP001501594">
    <property type="component" value="Unassembled WGS sequence"/>
</dbReference>
<feature type="domain" description="Enoyl reductase (ER)" evidence="3">
    <location>
        <begin position="11"/>
        <end position="304"/>
    </location>
</feature>
<name>A0ABP8E235_9MICO</name>
<dbReference type="CDD" id="cd05289">
    <property type="entry name" value="MDR_like_2"/>
    <property type="match status" value="1"/>
</dbReference>
<dbReference type="RefSeq" id="WP_344795369.1">
    <property type="nucleotide sequence ID" value="NZ_BAABAU010000001.1"/>
</dbReference>
<dbReference type="Pfam" id="PF08240">
    <property type="entry name" value="ADH_N"/>
    <property type="match status" value="1"/>
</dbReference>
<dbReference type="EMBL" id="BAABAU010000001">
    <property type="protein sequence ID" value="GAA4266286.1"/>
    <property type="molecule type" value="Genomic_DNA"/>
</dbReference>
<reference evidence="5" key="1">
    <citation type="journal article" date="2019" name="Int. J. Syst. Evol. Microbiol.">
        <title>The Global Catalogue of Microorganisms (GCM) 10K type strain sequencing project: providing services to taxonomists for standard genome sequencing and annotation.</title>
        <authorList>
            <consortium name="The Broad Institute Genomics Platform"/>
            <consortium name="The Broad Institute Genome Sequencing Center for Infectious Disease"/>
            <person name="Wu L."/>
            <person name="Ma J."/>
        </authorList>
    </citation>
    <scope>NUCLEOTIDE SEQUENCE [LARGE SCALE GENOMIC DNA]</scope>
    <source>
        <strain evidence="5">JCM 17442</strain>
    </source>
</reference>
<dbReference type="SUPFAM" id="SSF50129">
    <property type="entry name" value="GroES-like"/>
    <property type="match status" value="1"/>
</dbReference>
<protein>
    <submittedName>
        <fullName evidence="4">NADP-dependent oxidoreductase</fullName>
    </submittedName>
</protein>
<keyword evidence="1" id="KW-0521">NADP</keyword>
<sequence length="306" mass="31151">MAEKWVAARYGSLDGVELIDTEVPAPGQGEVTIAVKAVGMNPADVKGIQSGQDPAALPLPIGYEAAGVVSAAGPGISLEVGTEVIAFRVSGGYATELTVPAEDVFVKPQGLDWPAAANLMLAGATAADMLRVVEPQEGDTILVHGASGAVGVSVLQQARLMGLRVIGTASEQRFGVVEEFGGTAVVYGDGLEARIRSLAPEGIAAALDCVGTDEAVDVSLALVADRSKIVSIAAFGRAADEGYRVVGGADPESKAFRDSQRQRLVDLAADGSLVVPVARTFPFAEAPAALELLSSGHPGGKLALLV</sequence>
<evidence type="ECO:0000256" key="1">
    <source>
        <dbReference type="ARBA" id="ARBA00022857"/>
    </source>
</evidence>
<keyword evidence="2" id="KW-0560">Oxidoreductase</keyword>
<dbReference type="Pfam" id="PF13602">
    <property type="entry name" value="ADH_zinc_N_2"/>
    <property type="match status" value="1"/>
</dbReference>
<evidence type="ECO:0000313" key="5">
    <source>
        <dbReference type="Proteomes" id="UP001501594"/>
    </source>
</evidence>
<dbReference type="Gene3D" id="3.90.180.10">
    <property type="entry name" value="Medium-chain alcohol dehydrogenases, catalytic domain"/>
    <property type="match status" value="1"/>
</dbReference>
<dbReference type="SMART" id="SM00829">
    <property type="entry name" value="PKS_ER"/>
    <property type="match status" value="1"/>
</dbReference>
<dbReference type="PANTHER" id="PTHR48106">
    <property type="entry name" value="QUINONE OXIDOREDUCTASE PIG3-RELATED"/>
    <property type="match status" value="1"/>
</dbReference>
<comment type="caution">
    <text evidence="4">The sequence shown here is derived from an EMBL/GenBank/DDBJ whole genome shotgun (WGS) entry which is preliminary data.</text>
</comment>
<accession>A0ABP8E235</accession>
<dbReference type="InterPro" id="IPR036291">
    <property type="entry name" value="NAD(P)-bd_dom_sf"/>
</dbReference>
<keyword evidence="5" id="KW-1185">Reference proteome</keyword>
<evidence type="ECO:0000313" key="4">
    <source>
        <dbReference type="EMBL" id="GAA4266286.1"/>
    </source>
</evidence>
<dbReference type="PANTHER" id="PTHR48106:SF13">
    <property type="entry name" value="QUINONE OXIDOREDUCTASE-RELATED"/>
    <property type="match status" value="1"/>
</dbReference>
<dbReference type="InterPro" id="IPR020843">
    <property type="entry name" value="ER"/>
</dbReference>
<dbReference type="Gene3D" id="3.40.50.720">
    <property type="entry name" value="NAD(P)-binding Rossmann-like Domain"/>
    <property type="match status" value="1"/>
</dbReference>
<evidence type="ECO:0000259" key="3">
    <source>
        <dbReference type="SMART" id="SM00829"/>
    </source>
</evidence>
<organism evidence="4 5">
    <name type="scientific">Frondihabitans peucedani</name>
    <dbReference type="NCBI Taxonomy" id="598626"/>
    <lineage>
        <taxon>Bacteria</taxon>
        <taxon>Bacillati</taxon>
        <taxon>Actinomycetota</taxon>
        <taxon>Actinomycetes</taxon>
        <taxon>Micrococcales</taxon>
        <taxon>Microbacteriaceae</taxon>
        <taxon>Frondihabitans</taxon>
    </lineage>
</organism>